<proteinExistence type="predicted"/>
<dbReference type="SUPFAM" id="SSF52172">
    <property type="entry name" value="CheY-like"/>
    <property type="match status" value="1"/>
</dbReference>
<dbReference type="PANTHER" id="PTHR45526">
    <property type="entry name" value="TRANSCRIPTIONAL REGULATORY PROTEIN DPIA"/>
    <property type="match status" value="1"/>
</dbReference>
<keyword evidence="4" id="KW-1185">Reference proteome</keyword>
<dbReference type="PANTHER" id="PTHR45526:SF1">
    <property type="entry name" value="TRANSCRIPTIONAL REGULATORY PROTEIN DCUR-RELATED"/>
    <property type="match status" value="1"/>
</dbReference>
<dbReference type="SMART" id="SM00448">
    <property type="entry name" value="REC"/>
    <property type="match status" value="1"/>
</dbReference>
<reference evidence="3" key="1">
    <citation type="submission" date="2022-12" db="EMBL/GenBank/DDBJ databases">
        <title>Reference genome sequencing for broad-spectrum identification of bacterial and archaeal isolates by mass spectrometry.</title>
        <authorList>
            <person name="Sekiguchi Y."/>
            <person name="Tourlousse D.M."/>
        </authorList>
    </citation>
    <scope>NUCLEOTIDE SEQUENCE</scope>
    <source>
        <strain evidence="3">10succ1</strain>
    </source>
</reference>
<dbReference type="InterPro" id="IPR051271">
    <property type="entry name" value="2C-system_Tx_regulators"/>
</dbReference>
<dbReference type="Gene3D" id="3.40.50.2300">
    <property type="match status" value="1"/>
</dbReference>
<dbReference type="Pfam" id="PF00072">
    <property type="entry name" value="Response_reg"/>
    <property type="match status" value="1"/>
</dbReference>
<evidence type="ECO:0000313" key="4">
    <source>
        <dbReference type="Proteomes" id="UP001144471"/>
    </source>
</evidence>
<name>A0A9W6GIN3_9FUSO</name>
<keyword evidence="1" id="KW-0597">Phosphoprotein</keyword>
<dbReference type="EMBL" id="BSDY01000001">
    <property type="protein sequence ID" value="GLI54566.1"/>
    <property type="molecule type" value="Genomic_DNA"/>
</dbReference>
<dbReference type="PROSITE" id="PS50110">
    <property type="entry name" value="RESPONSE_REGULATORY"/>
    <property type="match status" value="1"/>
</dbReference>
<evidence type="ECO:0000256" key="1">
    <source>
        <dbReference type="PROSITE-ProRule" id="PRU00169"/>
    </source>
</evidence>
<evidence type="ECO:0000313" key="3">
    <source>
        <dbReference type="EMBL" id="GLI54566.1"/>
    </source>
</evidence>
<dbReference type="Pfam" id="PF08664">
    <property type="entry name" value="YcbB"/>
    <property type="match status" value="1"/>
</dbReference>
<feature type="domain" description="Response regulatory" evidence="2">
    <location>
        <begin position="4"/>
        <end position="120"/>
    </location>
</feature>
<organism evidence="3 4">
    <name type="scientific">Propionigenium maris DSM 9537</name>
    <dbReference type="NCBI Taxonomy" id="1123000"/>
    <lineage>
        <taxon>Bacteria</taxon>
        <taxon>Fusobacteriati</taxon>
        <taxon>Fusobacteriota</taxon>
        <taxon>Fusobacteriia</taxon>
        <taxon>Fusobacteriales</taxon>
        <taxon>Fusobacteriaceae</taxon>
        <taxon>Propionigenium</taxon>
    </lineage>
</organism>
<evidence type="ECO:0000259" key="2">
    <source>
        <dbReference type="PROSITE" id="PS50110"/>
    </source>
</evidence>
<dbReference type="InterPro" id="IPR013972">
    <property type="entry name" value="YcbB"/>
</dbReference>
<comment type="caution">
    <text evidence="3">The sequence shown here is derived from an EMBL/GenBank/DDBJ whole genome shotgun (WGS) entry which is preliminary data.</text>
</comment>
<accession>A0A9W6GIN3</accession>
<feature type="modified residue" description="4-aspartylphosphate" evidence="1">
    <location>
        <position position="55"/>
    </location>
</feature>
<dbReference type="Proteomes" id="UP001144471">
    <property type="component" value="Unassembled WGS sequence"/>
</dbReference>
<dbReference type="InterPro" id="IPR001789">
    <property type="entry name" value="Sig_transdc_resp-reg_receiver"/>
</dbReference>
<dbReference type="InterPro" id="IPR011006">
    <property type="entry name" value="CheY-like_superfamily"/>
</dbReference>
<sequence length="288" mass="33038">MRKRIVIIDDDISIRKMLRFIIEKNSLGDVVEELASGEGAAEVIKLCNPDIVLIDFLLPEKDGVEIMEESIGRGYRGKFVMISQVKDQDMISEAYKQGVLFFIHKPINEIEVKSVLENLIKSIEVDRSMEIIRNTLLNTSVQQSDKDTTEDDLVKIFSDLGIVSEFGIGDLKRVITFIISLKRRDSSETYQLKDIFQEVIKNYEVTDGVSINFKSFDQRIRRIVYKAFDNMCQRGAENFYDPVFSNYSNILFDIGEIRRIMGNLNGEDAKKGRVNVKKFIEGIVLKVI</sequence>
<protein>
    <recommendedName>
        <fullName evidence="2">Response regulatory domain-containing protein</fullName>
    </recommendedName>
</protein>
<gene>
    <name evidence="3" type="ORF">PM10SUCC1_00810</name>
</gene>
<dbReference type="AlphaFoldDB" id="A0A9W6GIN3"/>
<dbReference type="GO" id="GO:0000156">
    <property type="term" value="F:phosphorelay response regulator activity"/>
    <property type="evidence" value="ECO:0007669"/>
    <property type="project" value="TreeGrafter"/>
</dbReference>
<dbReference type="RefSeq" id="WP_281832269.1">
    <property type="nucleotide sequence ID" value="NZ_BSDY01000001.1"/>
</dbReference>